<dbReference type="PANTHER" id="PTHR24148">
    <property type="entry name" value="ANKYRIN REPEAT DOMAIN-CONTAINING PROTEIN 39 HOMOLOG-RELATED"/>
    <property type="match status" value="1"/>
</dbReference>
<evidence type="ECO:0000313" key="3">
    <source>
        <dbReference type="Proteomes" id="UP000297777"/>
    </source>
</evidence>
<sequence length="631" mass="72142">MKTPLMMEGTQLYNTLEVSKKEVRLVTLLPGDLSDDIHCTLKTVSLIDEPFYEALSYVWGNPTNKRDINLQGDSFPVTTNLESALRHLRYRDLPRVLWIDAICINQDDIPERNSQVKYMGTIYSKSSIVLAWQGEPKTNKCLTSSFTAGWMDKLLPEGDVIDEERDNDLVFDTFEMMLKDLEAHWESDINDVASFSIQNLRTGAGIIRLFENPWWNRMWTVQEALLGKDTLLISGRRSILQNDLSAIFTSQLAHSKDGCNPRKSGFITTSFMKMRFLREYRHGNTSSSLEGLLNIFGERRCSDPRDKIYGLLGILATTKVNSIHPDYGIDIALLYGNTVVDVINEAGNLDVLSQLWPRKWHHTGILAGKGPSWIRDWTAERPPHVLVDTVSERHRVFPKFSASGKSSAMVKERRKSEITLRGIFLNSLQVLGRANDVEVDNDEEMAETYREWRQLAQSETQFDQVYPSSSRTTTYSDAFSQTLCMSIALELSQSNNSGEYQYTRVSNDLHAHKNYHSWWESEIAGTPRLGGKQLLNAENGNSDIIRFHTLVYFATHMRRFFIAKKPRWIGLIPMDAQIGDQLFLLEGGKVPYILHQMEGKEEYKIIGDCYVHGIMDGEEWNSDKLQDVILI</sequence>
<keyword evidence="3" id="KW-1185">Reference proteome</keyword>
<dbReference type="OrthoDB" id="3598674at2759"/>
<dbReference type="PANTHER" id="PTHR24148:SF73">
    <property type="entry name" value="HET DOMAIN PROTEIN (AFU_ORTHOLOGUE AFUA_8G01020)"/>
    <property type="match status" value="1"/>
</dbReference>
<evidence type="ECO:0000259" key="1">
    <source>
        <dbReference type="Pfam" id="PF06985"/>
    </source>
</evidence>
<dbReference type="InterPro" id="IPR052895">
    <property type="entry name" value="HetReg/Transcr_Mod"/>
</dbReference>
<dbReference type="Proteomes" id="UP000297777">
    <property type="component" value="Unassembled WGS sequence"/>
</dbReference>
<accession>A0A4Z1F0N1</accession>
<protein>
    <recommendedName>
        <fullName evidence="1">Heterokaryon incompatibility domain-containing protein</fullName>
    </recommendedName>
</protein>
<dbReference type="Pfam" id="PF26639">
    <property type="entry name" value="Het-6_barrel"/>
    <property type="match status" value="1"/>
</dbReference>
<reference evidence="2 3" key="1">
    <citation type="submission" date="2017-12" db="EMBL/GenBank/DDBJ databases">
        <title>Comparative genomics of Botrytis spp.</title>
        <authorList>
            <person name="Valero-Jimenez C.A."/>
            <person name="Tapia P."/>
            <person name="Veloso J."/>
            <person name="Silva-Moreno E."/>
            <person name="Staats M."/>
            <person name="Valdes J.H."/>
            <person name="Van Kan J.A.L."/>
        </authorList>
    </citation>
    <scope>NUCLEOTIDE SEQUENCE [LARGE SCALE GENOMIC DNA]</scope>
    <source>
        <strain evidence="2 3">Bt9001</strain>
    </source>
</reference>
<gene>
    <name evidence="2" type="ORF">BTUL_0050g00120</name>
</gene>
<proteinExistence type="predicted"/>
<name>A0A4Z1F0N1_9HELO</name>
<dbReference type="AlphaFoldDB" id="A0A4Z1F0N1"/>
<organism evidence="2 3">
    <name type="scientific">Botrytis tulipae</name>
    <dbReference type="NCBI Taxonomy" id="87230"/>
    <lineage>
        <taxon>Eukaryota</taxon>
        <taxon>Fungi</taxon>
        <taxon>Dikarya</taxon>
        <taxon>Ascomycota</taxon>
        <taxon>Pezizomycotina</taxon>
        <taxon>Leotiomycetes</taxon>
        <taxon>Helotiales</taxon>
        <taxon>Sclerotiniaceae</taxon>
        <taxon>Botrytis</taxon>
    </lineage>
</organism>
<dbReference type="EMBL" id="PQXH01000050">
    <property type="protein sequence ID" value="TGO14617.1"/>
    <property type="molecule type" value="Genomic_DNA"/>
</dbReference>
<evidence type="ECO:0000313" key="2">
    <source>
        <dbReference type="EMBL" id="TGO14617.1"/>
    </source>
</evidence>
<dbReference type="Pfam" id="PF06985">
    <property type="entry name" value="HET"/>
    <property type="match status" value="1"/>
</dbReference>
<feature type="domain" description="Heterokaryon incompatibility" evidence="1">
    <location>
        <begin position="52"/>
        <end position="223"/>
    </location>
</feature>
<dbReference type="InterPro" id="IPR010730">
    <property type="entry name" value="HET"/>
</dbReference>
<comment type="caution">
    <text evidence="2">The sequence shown here is derived from an EMBL/GenBank/DDBJ whole genome shotgun (WGS) entry which is preliminary data.</text>
</comment>